<name>A0ABP6TBA2_9ACTN</name>
<dbReference type="PANTHER" id="PTHR44154:SF1">
    <property type="entry name" value="QUINONE OXIDOREDUCTASE"/>
    <property type="match status" value="1"/>
</dbReference>
<dbReference type="Pfam" id="PF13602">
    <property type="entry name" value="ADH_zinc_N_2"/>
    <property type="match status" value="1"/>
</dbReference>
<evidence type="ECO:0000313" key="3">
    <source>
        <dbReference type="EMBL" id="GAA3396612.1"/>
    </source>
</evidence>
<sequence>MVHRFGGPEVLEIVDVPRPAPGTGQVLVRVAAAAVNRIDLSTRNGALAQGGLLAPSARYWLGWDVAGTVEDVGPAVEQFEVGDAVIGLRDVLSAPGTHADYVVLDAGAVAPAPVTVSPTVAATLPLIGLTADRSLALTGLRAGGTLLVTGAAGGVGGLVLQLARHRGVRTVAVAGADDEAQVRRSGATWFVPRTDALAAAVRDVVPGGVDAVIDAAVAGIPAHEALRGGGVFVALVAPFAPRPLRATQVVVQEVRADGARLAELSALVDAGRLTLPPAETVPLEKIAAAHERVAGGGLRGRVVLVP</sequence>
<dbReference type="Gene3D" id="3.90.180.10">
    <property type="entry name" value="Medium-chain alcohol dehydrogenases, catalytic domain"/>
    <property type="match status" value="1"/>
</dbReference>
<dbReference type="EMBL" id="BAAAYN010000057">
    <property type="protein sequence ID" value="GAA3396612.1"/>
    <property type="molecule type" value="Genomic_DNA"/>
</dbReference>
<dbReference type="InterPro" id="IPR036291">
    <property type="entry name" value="NAD(P)-bd_dom_sf"/>
</dbReference>
<evidence type="ECO:0000313" key="4">
    <source>
        <dbReference type="Proteomes" id="UP001501676"/>
    </source>
</evidence>
<dbReference type="PANTHER" id="PTHR44154">
    <property type="entry name" value="QUINONE OXIDOREDUCTASE"/>
    <property type="match status" value="1"/>
</dbReference>
<feature type="domain" description="Enoyl reductase (ER)" evidence="2">
    <location>
        <begin position="6"/>
        <end position="304"/>
    </location>
</feature>
<keyword evidence="4" id="KW-1185">Reference proteome</keyword>
<dbReference type="Proteomes" id="UP001501676">
    <property type="component" value="Unassembled WGS sequence"/>
</dbReference>
<dbReference type="SUPFAM" id="SSF51735">
    <property type="entry name" value="NAD(P)-binding Rossmann-fold domains"/>
    <property type="match status" value="1"/>
</dbReference>
<evidence type="ECO:0000256" key="1">
    <source>
        <dbReference type="ARBA" id="ARBA00022857"/>
    </source>
</evidence>
<comment type="caution">
    <text evidence="3">The sequence shown here is derived from an EMBL/GenBank/DDBJ whole genome shotgun (WGS) entry which is preliminary data.</text>
</comment>
<evidence type="ECO:0000259" key="2">
    <source>
        <dbReference type="SMART" id="SM00829"/>
    </source>
</evidence>
<dbReference type="InterPro" id="IPR020843">
    <property type="entry name" value="ER"/>
</dbReference>
<keyword evidence="1" id="KW-0521">NADP</keyword>
<gene>
    <name evidence="3" type="ORF">GCM10020369_73990</name>
</gene>
<dbReference type="InterPro" id="IPR011032">
    <property type="entry name" value="GroES-like_sf"/>
</dbReference>
<dbReference type="SUPFAM" id="SSF50129">
    <property type="entry name" value="GroES-like"/>
    <property type="match status" value="1"/>
</dbReference>
<dbReference type="CDD" id="cd05289">
    <property type="entry name" value="MDR_like_2"/>
    <property type="match status" value="1"/>
</dbReference>
<dbReference type="Pfam" id="PF08240">
    <property type="entry name" value="ADH_N"/>
    <property type="match status" value="1"/>
</dbReference>
<reference evidence="4" key="1">
    <citation type="journal article" date="2019" name="Int. J. Syst. Evol. Microbiol.">
        <title>The Global Catalogue of Microorganisms (GCM) 10K type strain sequencing project: providing services to taxonomists for standard genome sequencing and annotation.</title>
        <authorList>
            <consortium name="The Broad Institute Genomics Platform"/>
            <consortium name="The Broad Institute Genome Sequencing Center for Infectious Disease"/>
            <person name="Wu L."/>
            <person name="Ma J."/>
        </authorList>
    </citation>
    <scope>NUCLEOTIDE SEQUENCE [LARGE SCALE GENOMIC DNA]</scope>
    <source>
        <strain evidence="4">JCM 9458</strain>
    </source>
</reference>
<dbReference type="SMART" id="SM00829">
    <property type="entry name" value="PKS_ER"/>
    <property type="match status" value="1"/>
</dbReference>
<dbReference type="InterPro" id="IPR051603">
    <property type="entry name" value="Zinc-ADH_QOR/CCCR"/>
</dbReference>
<organism evidence="3 4">
    <name type="scientific">Cryptosporangium minutisporangium</name>
    <dbReference type="NCBI Taxonomy" id="113569"/>
    <lineage>
        <taxon>Bacteria</taxon>
        <taxon>Bacillati</taxon>
        <taxon>Actinomycetota</taxon>
        <taxon>Actinomycetes</taxon>
        <taxon>Cryptosporangiales</taxon>
        <taxon>Cryptosporangiaceae</taxon>
        <taxon>Cryptosporangium</taxon>
    </lineage>
</organism>
<dbReference type="InterPro" id="IPR013154">
    <property type="entry name" value="ADH-like_N"/>
</dbReference>
<accession>A0ABP6TBA2</accession>
<proteinExistence type="predicted"/>
<dbReference type="Gene3D" id="3.40.50.720">
    <property type="entry name" value="NAD(P)-binding Rossmann-like Domain"/>
    <property type="match status" value="1"/>
</dbReference>
<protein>
    <submittedName>
        <fullName evidence="3">NADP-dependent oxidoreductase</fullName>
    </submittedName>
</protein>